<reference evidence="1" key="1">
    <citation type="submission" date="2020-03" db="EMBL/GenBank/DDBJ databases">
        <title>The deep terrestrial virosphere.</title>
        <authorList>
            <person name="Holmfeldt K."/>
            <person name="Nilsson E."/>
            <person name="Simone D."/>
            <person name="Lopez-Fernandez M."/>
            <person name="Wu X."/>
            <person name="de Brujin I."/>
            <person name="Lundin D."/>
            <person name="Andersson A."/>
            <person name="Bertilsson S."/>
            <person name="Dopson M."/>
        </authorList>
    </citation>
    <scope>NUCLEOTIDE SEQUENCE</scope>
    <source>
        <strain evidence="1">MM415B06264</strain>
    </source>
</reference>
<proteinExistence type="predicted"/>
<sequence length="79" mass="9150">MKKNCYNCEFLEWYDDGGSEYGGDSGYACNKREYRNDYEENKHLAQLEEDSYLEKAKSCCEFTNPNQSAALDADKAPRQ</sequence>
<protein>
    <submittedName>
        <fullName evidence="1">Uncharacterized protein</fullName>
    </submittedName>
</protein>
<dbReference type="EMBL" id="MT143493">
    <property type="protein sequence ID" value="QJA97429.1"/>
    <property type="molecule type" value="Genomic_DNA"/>
</dbReference>
<organism evidence="1">
    <name type="scientific">viral metagenome</name>
    <dbReference type="NCBI Taxonomy" id="1070528"/>
    <lineage>
        <taxon>unclassified sequences</taxon>
        <taxon>metagenomes</taxon>
        <taxon>organismal metagenomes</taxon>
    </lineage>
</organism>
<evidence type="ECO:0000313" key="1">
    <source>
        <dbReference type="EMBL" id="QJA97429.1"/>
    </source>
</evidence>
<accession>A0A6M3LTL1</accession>
<gene>
    <name evidence="1" type="ORF">MM415B06264_0005</name>
</gene>
<dbReference type="AlphaFoldDB" id="A0A6M3LTL1"/>
<name>A0A6M3LTL1_9ZZZZ</name>